<keyword evidence="4 5" id="KW-0472">Membrane</keyword>
<evidence type="ECO:0000256" key="2">
    <source>
        <dbReference type="ARBA" id="ARBA00022692"/>
    </source>
</evidence>
<dbReference type="InterPro" id="IPR004254">
    <property type="entry name" value="AdipoR/HlyIII-related"/>
</dbReference>
<feature type="transmembrane region" description="Helical" evidence="5">
    <location>
        <begin position="44"/>
        <end position="70"/>
    </location>
</feature>
<feature type="transmembrane region" description="Helical" evidence="5">
    <location>
        <begin position="161"/>
        <end position="180"/>
    </location>
</feature>
<organism evidence="6 7">
    <name type="scientific">Ligilactobacillus faecis</name>
    <dbReference type="NCBI Taxonomy" id="762833"/>
    <lineage>
        <taxon>Bacteria</taxon>
        <taxon>Bacillati</taxon>
        <taxon>Bacillota</taxon>
        <taxon>Bacilli</taxon>
        <taxon>Lactobacillales</taxon>
        <taxon>Lactobacillaceae</taxon>
        <taxon>Ligilactobacillus</taxon>
    </lineage>
</organism>
<accession>A0ABV4DPF0</accession>
<dbReference type="Proteomes" id="UP001565236">
    <property type="component" value="Unassembled WGS sequence"/>
</dbReference>
<dbReference type="EMBL" id="JBCLUF010000012">
    <property type="protein sequence ID" value="MEY8662164.1"/>
    <property type="molecule type" value="Genomic_DNA"/>
</dbReference>
<dbReference type="PANTHER" id="PTHR20855">
    <property type="entry name" value="ADIPOR/PROGESTIN RECEPTOR-RELATED"/>
    <property type="match status" value="1"/>
</dbReference>
<name>A0ABV4DPF0_9LACO</name>
<sequence length="209" mass="23653">MNKKQQIVNEVWSAITHGIGIGLSIWLLVLLISKGLATSSALAFSAYVFYGLTLLFLYLASTLFHCLYFTKARRLFQLFDHISIYLLIAGTYMPYCIIGIKGTKGLLMWLVIACLMLFGILYHILAKPRYQIVETLTCVLAGWLCVFTFKPLANSLGPTGLLLLFLGGVSFTLGALIYSLKRRYMHIYWHLFVILGSGLMFCSIYFYLK</sequence>
<feature type="transmembrane region" description="Helical" evidence="5">
    <location>
        <begin position="12"/>
        <end position="32"/>
    </location>
</feature>
<dbReference type="RefSeq" id="WP_369941558.1">
    <property type="nucleotide sequence ID" value="NZ_JBCLUF010000012.1"/>
</dbReference>
<comment type="caution">
    <text evidence="6">The sequence shown here is derived from an EMBL/GenBank/DDBJ whole genome shotgun (WGS) entry which is preliminary data.</text>
</comment>
<dbReference type="PANTHER" id="PTHR20855:SF3">
    <property type="entry name" value="LD03007P"/>
    <property type="match status" value="1"/>
</dbReference>
<evidence type="ECO:0000256" key="1">
    <source>
        <dbReference type="ARBA" id="ARBA00004141"/>
    </source>
</evidence>
<feature type="transmembrane region" description="Helical" evidence="5">
    <location>
        <begin position="187"/>
        <end position="208"/>
    </location>
</feature>
<evidence type="ECO:0000256" key="5">
    <source>
        <dbReference type="SAM" id="Phobius"/>
    </source>
</evidence>
<keyword evidence="3 5" id="KW-1133">Transmembrane helix</keyword>
<keyword evidence="7" id="KW-1185">Reference proteome</keyword>
<protein>
    <submittedName>
        <fullName evidence="6">Hemolysin III family protein</fullName>
    </submittedName>
</protein>
<feature type="transmembrane region" description="Helical" evidence="5">
    <location>
        <begin position="132"/>
        <end position="149"/>
    </location>
</feature>
<proteinExistence type="predicted"/>
<evidence type="ECO:0000313" key="6">
    <source>
        <dbReference type="EMBL" id="MEY8662164.1"/>
    </source>
</evidence>
<comment type="subcellular location">
    <subcellularLocation>
        <location evidence="1">Membrane</location>
        <topology evidence="1">Multi-pass membrane protein</topology>
    </subcellularLocation>
</comment>
<feature type="transmembrane region" description="Helical" evidence="5">
    <location>
        <begin position="106"/>
        <end position="125"/>
    </location>
</feature>
<reference evidence="6 7" key="1">
    <citation type="submission" date="2024-03" db="EMBL/GenBank/DDBJ databases">
        <title>Mouse gut bacterial collection (mGBC) of GemPharmatech.</title>
        <authorList>
            <person name="He Y."/>
            <person name="Dong L."/>
            <person name="Wu D."/>
            <person name="Gao X."/>
            <person name="Lin Z."/>
        </authorList>
    </citation>
    <scope>NUCLEOTIDE SEQUENCE [LARGE SCALE GENOMIC DNA]</scope>
    <source>
        <strain evidence="6 7">15-30</strain>
    </source>
</reference>
<evidence type="ECO:0000256" key="3">
    <source>
        <dbReference type="ARBA" id="ARBA00022989"/>
    </source>
</evidence>
<feature type="transmembrane region" description="Helical" evidence="5">
    <location>
        <begin position="82"/>
        <end position="100"/>
    </location>
</feature>
<evidence type="ECO:0000256" key="4">
    <source>
        <dbReference type="ARBA" id="ARBA00023136"/>
    </source>
</evidence>
<evidence type="ECO:0000313" key="7">
    <source>
        <dbReference type="Proteomes" id="UP001565236"/>
    </source>
</evidence>
<dbReference type="Pfam" id="PF03006">
    <property type="entry name" value="HlyIII"/>
    <property type="match status" value="1"/>
</dbReference>
<keyword evidence="2 5" id="KW-0812">Transmembrane</keyword>
<gene>
    <name evidence="6" type="ORF">AALT52_04565</name>
</gene>